<feature type="binding site" evidence="11">
    <location>
        <position position="115"/>
    </location>
    <ligand>
        <name>5-methyltetrahydropteroyltri-L-glutamate</name>
        <dbReference type="ChEBI" id="CHEBI:58207"/>
    </ligand>
</feature>
<name>A0A418MYG4_9ACTN</name>
<sequence>MHTAFGQSTVLGYPRIGGDRELKKAVEAYWAGTVDADTLESTAARLRAEVWRTLRDARLDAIPSNTFSYYDQVLDTAVAVGAVPSRFTRLGLSALDTYFAMARGVDAEPALELTKWFDTNYHYLVPEIDAGTVFTADPAKALREYAEARELGITTRPVLVGPATFLLLAKGDDPFARLDDLVETYAEILTALAGAGVAWVQLDEPAYVADRSPAEIDALRRAYTRLGALADRPRIFVATYFGELGDALPALLDTPVEAVGLDLVAGPGNLHRLAAAGPLGGRTVVAGLVDGRNIWRTDLRAAVAAGATVAGLADHVVVATSCSLLHVPVDLAAETGLDPRLAERLAFARQKVDEVVLLGRALRDGTTALPAPLPPAPAAWRHDDVRGRLAALRPTDRRRGDYPSRAVRQQERLGLPELPTTTIGSFPQTSELRRARAAHRAGDLDEAGYVRRMRAEVEHVVRLQERLGLDVLVHGEPERNDMVQYFGEQLDGFAATAQGWVQSYGSRCVRPPIIYGDVARRAPMTVEWSTYAQSLTSKPVKGMLTGPVTILAWSFVRADQPLADTADQVALALRDECRDLEAAGIRVIQVDEPALRETLPLRRADQQAYLDWAVGAFRLATSGVADDTQIHTHLCYSEFGEVITAIDALDADVTSIEASRSKMEVLDDLAGIGYARGVGPGVWDIHSPRVPPRDEVVEALRRAVAAVPARRLWVNPDCGLKTRSYPEVEASLRHLVAAAVTVRES</sequence>
<dbReference type="InterPro" id="IPR013215">
    <property type="entry name" value="Cbl-indep_Met_Synth_N"/>
</dbReference>
<feature type="binding site" evidence="11">
    <location>
        <position position="476"/>
    </location>
    <ligand>
        <name>L-homocysteine</name>
        <dbReference type="ChEBI" id="CHEBI:58199"/>
    </ligand>
</feature>
<feature type="binding site" evidence="13">
    <location>
        <position position="635"/>
    </location>
    <ligand>
        <name>Zn(2+)</name>
        <dbReference type="ChEBI" id="CHEBI:29105"/>
        <label>1</label>
        <note>catalytic</note>
    </ligand>
</feature>
<dbReference type="AlphaFoldDB" id="A0A418MYG4"/>
<dbReference type="HAMAP" id="MF_00172">
    <property type="entry name" value="Meth_synth"/>
    <property type="match status" value="1"/>
</dbReference>
<reference evidence="17 18" key="1">
    <citation type="submission" date="2018-08" db="EMBL/GenBank/DDBJ databases">
        <title>Jishengella sp. nov., isolated from a root of Azadirachta indica A. Juss. var. siamensis Valenton.</title>
        <authorList>
            <person name="Kuncharoen N."/>
            <person name="Tanasupawat S."/>
            <person name="Kudo T."/>
            <person name="Ohkuma M."/>
        </authorList>
    </citation>
    <scope>NUCLEOTIDE SEQUENCE [LARGE SCALE GENOMIC DNA]</scope>
    <source>
        <strain evidence="17 18">AZ1-13</strain>
    </source>
</reference>
<evidence type="ECO:0000259" key="15">
    <source>
        <dbReference type="Pfam" id="PF01717"/>
    </source>
</evidence>
<evidence type="ECO:0000313" key="17">
    <source>
        <dbReference type="EMBL" id="RIV40240.1"/>
    </source>
</evidence>
<keyword evidence="5 11" id="KW-0028">Amino-acid biosynthesis</keyword>
<feature type="binding site" evidence="11">
    <location>
        <position position="633"/>
    </location>
    <ligand>
        <name>Zn(2+)</name>
        <dbReference type="ChEBI" id="CHEBI:29105"/>
        <note>catalytic</note>
    </ligand>
</feature>
<feature type="binding site" evidence="11">
    <location>
        <begin position="20"/>
        <end position="23"/>
    </location>
    <ligand>
        <name>5-methyltetrahydropteroyltri-L-glutamate</name>
        <dbReference type="ChEBI" id="CHEBI:58207"/>
    </ligand>
</feature>
<comment type="caution">
    <text evidence="17">The sequence shown here is derived from an EMBL/GenBank/DDBJ whole genome shotgun (WGS) entry which is preliminary data.</text>
</comment>
<feature type="binding site" evidence="11 12">
    <location>
        <position position="553"/>
    </location>
    <ligand>
        <name>5-methyltetrahydropteroyltri-L-glutamate</name>
        <dbReference type="ChEBI" id="CHEBI:58207"/>
    </ligand>
</feature>
<evidence type="ECO:0000256" key="1">
    <source>
        <dbReference type="ARBA" id="ARBA00002777"/>
    </source>
</evidence>
<dbReference type="CDD" id="cd03312">
    <property type="entry name" value="CIMS_N_terminal_like"/>
    <property type="match status" value="1"/>
</dbReference>
<evidence type="ECO:0000256" key="14">
    <source>
        <dbReference type="PIRSR" id="PIRSR000382-3"/>
    </source>
</evidence>
<evidence type="ECO:0000259" key="16">
    <source>
        <dbReference type="Pfam" id="PF08267"/>
    </source>
</evidence>
<feature type="binding site" evidence="13">
    <location>
        <position position="718"/>
    </location>
    <ligand>
        <name>Zn(2+)</name>
        <dbReference type="ChEBI" id="CHEBI:29105"/>
        <label>1</label>
        <note>catalytic</note>
    </ligand>
</feature>
<feature type="binding site" evidence="12">
    <location>
        <position position="23"/>
    </location>
    <ligand>
        <name>5-methyltetrahydropteroyltri-L-glutamate</name>
        <dbReference type="ChEBI" id="CHEBI:58207"/>
    </ligand>
</feature>
<dbReference type="OrthoDB" id="244285at2"/>
<evidence type="ECO:0000256" key="8">
    <source>
        <dbReference type="ARBA" id="ARBA00022737"/>
    </source>
</evidence>
<evidence type="ECO:0000256" key="2">
    <source>
        <dbReference type="ARBA" id="ARBA00004681"/>
    </source>
</evidence>
<dbReference type="Pfam" id="PF01717">
    <property type="entry name" value="Meth_synt_2"/>
    <property type="match status" value="1"/>
</dbReference>
<dbReference type="Pfam" id="PF08267">
    <property type="entry name" value="Meth_synt_1"/>
    <property type="match status" value="1"/>
</dbReference>
<comment type="cofactor">
    <cofactor evidence="11">
        <name>Zn(2+)</name>
        <dbReference type="ChEBI" id="CHEBI:29105"/>
    </cofactor>
    <text evidence="11">Binds 1 zinc ion per subunit.</text>
</comment>
<keyword evidence="18" id="KW-1185">Reference proteome</keyword>
<dbReference type="InterPro" id="IPR038071">
    <property type="entry name" value="UROD/MetE-like_sf"/>
</dbReference>
<keyword evidence="9 11" id="KW-0862">Zinc</keyword>
<feature type="domain" description="Cobalamin-independent methionine synthase MetE C-terminal/archaeal" evidence="15">
    <location>
        <begin position="418"/>
        <end position="739"/>
    </location>
</feature>
<comment type="pathway">
    <text evidence="2 11">Amino-acid biosynthesis; L-methionine biosynthesis via de novo pathway; L-methionine from L-homocysteine (MetE route): step 1/1.</text>
</comment>
<feature type="binding site" evidence="11">
    <location>
        <position position="718"/>
    </location>
    <ligand>
        <name>Zn(2+)</name>
        <dbReference type="ChEBI" id="CHEBI:29105"/>
        <note>catalytic</note>
    </ligand>
</feature>
<feature type="binding site" evidence="13">
    <location>
        <position position="633"/>
    </location>
    <ligand>
        <name>Zn(2+)</name>
        <dbReference type="ChEBI" id="CHEBI:29105"/>
        <label>1</label>
        <note>catalytic</note>
    </ligand>
</feature>
<dbReference type="GO" id="GO:0032259">
    <property type="term" value="P:methylation"/>
    <property type="evidence" value="ECO:0007669"/>
    <property type="project" value="UniProtKB-KW"/>
</dbReference>
<dbReference type="Gene3D" id="3.20.20.210">
    <property type="match status" value="2"/>
</dbReference>
<comment type="catalytic activity">
    <reaction evidence="11">
        <text>5-methyltetrahydropteroyltri-L-glutamate + L-homocysteine = tetrahydropteroyltri-L-glutamate + L-methionine</text>
        <dbReference type="Rhea" id="RHEA:21196"/>
        <dbReference type="ChEBI" id="CHEBI:57844"/>
        <dbReference type="ChEBI" id="CHEBI:58140"/>
        <dbReference type="ChEBI" id="CHEBI:58199"/>
        <dbReference type="ChEBI" id="CHEBI:58207"/>
        <dbReference type="EC" id="2.1.1.14"/>
    </reaction>
</comment>
<feature type="binding site" evidence="12">
    <location>
        <position position="120"/>
    </location>
    <ligand>
        <name>5-methyltetrahydropteroyltri-L-glutamate</name>
        <dbReference type="ChEBI" id="CHEBI:58207"/>
    </ligand>
</feature>
<dbReference type="PIRSF" id="PIRSF000382">
    <property type="entry name" value="MeTrfase_B12_ind"/>
    <property type="match status" value="1"/>
</dbReference>
<feature type="binding site" evidence="13">
    <location>
        <position position="657"/>
    </location>
    <ligand>
        <name>Zn(2+)</name>
        <dbReference type="ChEBI" id="CHEBI:29105"/>
        <label>1</label>
        <note>catalytic</note>
    </ligand>
</feature>
<feature type="active site" description="Proton donor" evidence="11 14">
    <location>
        <position position="686"/>
    </location>
</feature>
<keyword evidence="7 11" id="KW-0479">Metal-binding</keyword>
<feature type="binding site" evidence="11 12">
    <location>
        <position position="591"/>
    </location>
    <ligand>
        <name>L-homocysteine</name>
        <dbReference type="ChEBI" id="CHEBI:58199"/>
    </ligand>
</feature>
<dbReference type="GO" id="GO:0009086">
    <property type="term" value="P:methionine biosynthetic process"/>
    <property type="evidence" value="ECO:0007669"/>
    <property type="project" value="UniProtKB-UniRule"/>
</dbReference>
<comment type="cofactor">
    <cofactor evidence="13">
        <name>Zn(2+)</name>
        <dbReference type="ChEBI" id="CHEBI:29105"/>
    </cofactor>
    <text evidence="13">Binds 2 Zn(2+) ions per subunit.</text>
</comment>
<evidence type="ECO:0000256" key="5">
    <source>
        <dbReference type="ARBA" id="ARBA00022605"/>
    </source>
</evidence>
<feature type="binding site" evidence="11 12">
    <location>
        <begin position="423"/>
        <end position="425"/>
    </location>
    <ligand>
        <name>L-methionine</name>
        <dbReference type="ChEBI" id="CHEBI:57844"/>
    </ligand>
</feature>
<dbReference type="CDD" id="cd03311">
    <property type="entry name" value="CIMS_C_terminal_like"/>
    <property type="match status" value="1"/>
</dbReference>
<dbReference type="UniPathway" id="UPA00051">
    <property type="reaction ID" value="UER00082"/>
</dbReference>
<keyword evidence="10 11" id="KW-0486">Methionine biosynthesis</keyword>
<evidence type="ECO:0000313" key="18">
    <source>
        <dbReference type="Proteomes" id="UP000283832"/>
    </source>
</evidence>
<dbReference type="EMBL" id="QXEC01000003">
    <property type="protein sequence ID" value="RIV40240.1"/>
    <property type="molecule type" value="Genomic_DNA"/>
</dbReference>
<dbReference type="InterPro" id="IPR002629">
    <property type="entry name" value="Met_Synth_C/arc"/>
</dbReference>
<evidence type="ECO:0000256" key="9">
    <source>
        <dbReference type="ARBA" id="ARBA00022833"/>
    </source>
</evidence>
<feature type="domain" description="Cobalamin-independent methionine synthase MetE N-terminal" evidence="16">
    <location>
        <begin position="8"/>
        <end position="305"/>
    </location>
</feature>
<evidence type="ECO:0000256" key="6">
    <source>
        <dbReference type="ARBA" id="ARBA00022679"/>
    </source>
</evidence>
<dbReference type="InterPro" id="IPR006276">
    <property type="entry name" value="Cobalamin-indep_Met_synthase"/>
</dbReference>
<dbReference type="GO" id="GO:0003871">
    <property type="term" value="F:5-methyltetrahydropteroyltriglutamate-homocysteine S-methyltransferase activity"/>
    <property type="evidence" value="ECO:0007669"/>
    <property type="project" value="UniProtKB-UniRule"/>
</dbReference>
<protein>
    <recommendedName>
        <fullName evidence="11">5-methyltetrahydropteroyltriglutamate--homocysteine methyltransferase</fullName>
        <ecNumber evidence="11">2.1.1.14</ecNumber>
    </recommendedName>
    <alternativeName>
        <fullName evidence="11">Cobalamin-independent methionine synthase</fullName>
    </alternativeName>
    <alternativeName>
        <fullName evidence="11">Methionine synthase, vitamin-B12 independent isozyme</fullName>
    </alternativeName>
</protein>
<evidence type="ECO:0000256" key="12">
    <source>
        <dbReference type="PIRSR" id="PIRSR000382-1"/>
    </source>
</evidence>
<dbReference type="GO" id="GO:0008270">
    <property type="term" value="F:zinc ion binding"/>
    <property type="evidence" value="ECO:0007669"/>
    <property type="project" value="InterPro"/>
</dbReference>
<feature type="binding site" evidence="11 12">
    <location>
        <begin position="423"/>
        <end position="425"/>
    </location>
    <ligand>
        <name>L-homocysteine</name>
        <dbReference type="ChEBI" id="CHEBI:58199"/>
    </ligand>
</feature>
<keyword evidence="4 11" id="KW-0489">Methyltransferase</keyword>
<organism evidence="17 18">
    <name type="scientific">Micromonospora radicis</name>
    <dbReference type="NCBI Taxonomy" id="1894971"/>
    <lineage>
        <taxon>Bacteria</taxon>
        <taxon>Bacillati</taxon>
        <taxon>Actinomycetota</taxon>
        <taxon>Actinomycetes</taxon>
        <taxon>Micromonosporales</taxon>
        <taxon>Micromonosporaceae</taxon>
        <taxon>Micromonospora</taxon>
    </lineage>
</organism>
<dbReference type="PANTHER" id="PTHR30519">
    <property type="entry name" value="5-METHYLTETRAHYDROPTEROYLTRIGLUTAMATE--HOMOCYSTEINE METHYLTRANSFERASE"/>
    <property type="match status" value="1"/>
</dbReference>
<dbReference type="Proteomes" id="UP000283832">
    <property type="component" value="Unassembled WGS sequence"/>
</dbReference>
<comment type="function">
    <text evidence="1 11">Catalyzes the transfer of a methyl group from 5-methyltetrahydrofolate to homocysteine resulting in methionine formation.</text>
</comment>
<keyword evidence="6 11" id="KW-0808">Transferase</keyword>
<dbReference type="NCBIfam" id="NF003556">
    <property type="entry name" value="PRK05222.1"/>
    <property type="match status" value="1"/>
</dbReference>
<evidence type="ECO:0000256" key="4">
    <source>
        <dbReference type="ARBA" id="ARBA00022603"/>
    </source>
</evidence>
<feature type="binding site" evidence="11">
    <location>
        <position position="597"/>
    </location>
    <ligand>
        <name>5-methyltetrahydropteroyltri-L-glutamate</name>
        <dbReference type="ChEBI" id="CHEBI:58207"/>
    </ligand>
</feature>
<comment type="similarity">
    <text evidence="3 11">Belongs to the vitamin-B12 independent methionine synthase family.</text>
</comment>
<dbReference type="RefSeq" id="WP_119573534.1">
    <property type="nucleotide sequence ID" value="NZ_QXEC01000003.1"/>
</dbReference>
<dbReference type="SUPFAM" id="SSF51726">
    <property type="entry name" value="UROD/MetE-like"/>
    <property type="match status" value="2"/>
</dbReference>
<accession>A0A418MYG4</accession>
<gene>
    <name evidence="11" type="primary">metE</name>
    <name evidence="17" type="ORF">D2L64_05125</name>
</gene>
<feature type="binding site" evidence="11 12">
    <location>
        <position position="591"/>
    </location>
    <ligand>
        <name>L-methionine</name>
        <dbReference type="ChEBI" id="CHEBI:57844"/>
    </ligand>
</feature>
<feature type="binding site" evidence="11 12">
    <location>
        <position position="476"/>
    </location>
    <ligand>
        <name>L-methionine</name>
        <dbReference type="ChEBI" id="CHEBI:57844"/>
    </ligand>
</feature>
<evidence type="ECO:0000256" key="13">
    <source>
        <dbReference type="PIRSR" id="PIRSR000382-2"/>
    </source>
</evidence>
<evidence type="ECO:0000256" key="3">
    <source>
        <dbReference type="ARBA" id="ARBA00009553"/>
    </source>
</evidence>
<feature type="binding site" evidence="11">
    <location>
        <position position="635"/>
    </location>
    <ligand>
        <name>Zn(2+)</name>
        <dbReference type="ChEBI" id="CHEBI:29105"/>
        <note>catalytic</note>
    </ligand>
</feature>
<dbReference type="EC" id="2.1.1.14" evidence="11"/>
<feature type="binding site" evidence="11">
    <location>
        <position position="657"/>
    </location>
    <ligand>
        <name>Zn(2+)</name>
        <dbReference type="ChEBI" id="CHEBI:29105"/>
        <note>catalytic</note>
    </ligand>
</feature>
<proteinExistence type="inferred from homology"/>
<evidence type="ECO:0000256" key="7">
    <source>
        <dbReference type="ARBA" id="ARBA00022723"/>
    </source>
</evidence>
<dbReference type="NCBIfam" id="TIGR01371">
    <property type="entry name" value="met_syn_B12ind"/>
    <property type="match status" value="1"/>
</dbReference>
<keyword evidence="8 11" id="KW-0677">Repeat</keyword>
<feature type="binding site" evidence="11 12">
    <location>
        <begin position="507"/>
        <end position="508"/>
    </location>
    <ligand>
        <name>5-methyltetrahydropteroyltri-L-glutamate</name>
        <dbReference type="ChEBI" id="CHEBI:58207"/>
    </ligand>
</feature>
<evidence type="ECO:0000256" key="10">
    <source>
        <dbReference type="ARBA" id="ARBA00023167"/>
    </source>
</evidence>
<evidence type="ECO:0000256" key="11">
    <source>
        <dbReference type="HAMAP-Rule" id="MF_00172"/>
    </source>
</evidence>